<dbReference type="RefSeq" id="WP_123925699.1">
    <property type="nucleotide sequence ID" value="NZ_JBPSDP010000012.1"/>
</dbReference>
<dbReference type="OrthoDB" id="3608333at2"/>
<evidence type="ECO:0000313" key="2">
    <source>
        <dbReference type="Proteomes" id="UP000267536"/>
    </source>
</evidence>
<evidence type="ECO:0000313" key="1">
    <source>
        <dbReference type="EMBL" id="RPA65844.1"/>
    </source>
</evidence>
<protein>
    <submittedName>
        <fullName evidence="1">Uncharacterized protein</fullName>
    </submittedName>
</protein>
<proteinExistence type="predicted"/>
<keyword evidence="2" id="KW-1185">Reference proteome</keyword>
<reference evidence="1 2" key="1">
    <citation type="submission" date="2018-11" db="EMBL/GenBank/DDBJ databases">
        <title>Draft genome sequence of Gordonia sp. RS15-1S isolated from rice stems.</title>
        <authorList>
            <person name="Muangham S."/>
        </authorList>
    </citation>
    <scope>NUCLEOTIDE SEQUENCE [LARGE SCALE GENOMIC DNA]</scope>
    <source>
        <strain evidence="1 2">RS15-1S</strain>
    </source>
</reference>
<dbReference type="AlphaFoldDB" id="A0A3N4HFY7"/>
<organism evidence="1 2">
    <name type="scientific">Gordonia oryzae</name>
    <dbReference type="NCBI Taxonomy" id="2487349"/>
    <lineage>
        <taxon>Bacteria</taxon>
        <taxon>Bacillati</taxon>
        <taxon>Actinomycetota</taxon>
        <taxon>Actinomycetes</taxon>
        <taxon>Mycobacteriales</taxon>
        <taxon>Gordoniaceae</taxon>
        <taxon>Gordonia</taxon>
    </lineage>
</organism>
<name>A0A3N4HFY7_9ACTN</name>
<dbReference type="EMBL" id="RKMH01000002">
    <property type="protein sequence ID" value="RPA65844.1"/>
    <property type="molecule type" value="Genomic_DNA"/>
</dbReference>
<sequence length="263" mass="29573">MTTTKLPVQKQPPLLEDLVEPLKEILKTGLPVSFDFGDMNLLALRGVVARSVMPHDRLSRIKALNELLARLLVHYPDDSLGEAARIVFGLAPGVRGLTLTQRRERAASEIEREADHFRKRIEPKIVRELARQLHSDSQNYVPRTTPTPEPVEVSGDTPYIAVGDVASHDKALREEAVSRLWANVYALRAEILRVERLKNWPYDPTEPQLSQDKLHEALKARTSARTDAQRAIQEFVADHGSAITSGAAEFNVEGLERLVRWNT</sequence>
<accession>A0A3N4HFY7</accession>
<dbReference type="Proteomes" id="UP000267536">
    <property type="component" value="Unassembled WGS sequence"/>
</dbReference>
<gene>
    <name evidence="1" type="ORF">EF294_03650</name>
</gene>
<comment type="caution">
    <text evidence="1">The sequence shown here is derived from an EMBL/GenBank/DDBJ whole genome shotgun (WGS) entry which is preliminary data.</text>
</comment>